<protein>
    <recommendedName>
        <fullName evidence="3">Reverse transcriptase domain-containing protein</fullName>
    </recommendedName>
</protein>
<reference evidence="2" key="1">
    <citation type="journal article" date="2019" name="Sci. Rep.">
        <title>Draft genome of Tanacetum cinerariifolium, the natural source of mosquito coil.</title>
        <authorList>
            <person name="Yamashiro T."/>
            <person name="Shiraishi A."/>
            <person name="Satake H."/>
            <person name="Nakayama K."/>
        </authorList>
    </citation>
    <scope>NUCLEOTIDE SEQUENCE</scope>
</reference>
<organism evidence="2">
    <name type="scientific">Tanacetum cinerariifolium</name>
    <name type="common">Dalmatian daisy</name>
    <name type="synonym">Chrysanthemum cinerariifolium</name>
    <dbReference type="NCBI Taxonomy" id="118510"/>
    <lineage>
        <taxon>Eukaryota</taxon>
        <taxon>Viridiplantae</taxon>
        <taxon>Streptophyta</taxon>
        <taxon>Embryophyta</taxon>
        <taxon>Tracheophyta</taxon>
        <taxon>Spermatophyta</taxon>
        <taxon>Magnoliopsida</taxon>
        <taxon>eudicotyledons</taxon>
        <taxon>Gunneridae</taxon>
        <taxon>Pentapetalae</taxon>
        <taxon>asterids</taxon>
        <taxon>campanulids</taxon>
        <taxon>Asterales</taxon>
        <taxon>Asteraceae</taxon>
        <taxon>Asteroideae</taxon>
        <taxon>Anthemideae</taxon>
        <taxon>Anthemidinae</taxon>
        <taxon>Tanacetum</taxon>
    </lineage>
</organism>
<feature type="non-terminal residue" evidence="2">
    <location>
        <position position="1"/>
    </location>
</feature>
<sequence length="91" mass="10551">SNHDTVKIDNLDEFSGPFIPIHIAEEQRIRREHADYINRMEMLFTINLRPHPSMYANTNVESFSSLPIPVQDNDSQQEEIDVITKTDDVLP</sequence>
<name>A0A699X7T9_TANCI</name>
<feature type="compositionally biased region" description="Basic and acidic residues" evidence="1">
    <location>
        <begin position="82"/>
        <end position="91"/>
    </location>
</feature>
<dbReference type="EMBL" id="BKCJ011826425">
    <property type="protein sequence ID" value="GFD56192.1"/>
    <property type="molecule type" value="Genomic_DNA"/>
</dbReference>
<comment type="caution">
    <text evidence="2">The sequence shown here is derived from an EMBL/GenBank/DDBJ whole genome shotgun (WGS) entry which is preliminary data.</text>
</comment>
<feature type="region of interest" description="Disordered" evidence="1">
    <location>
        <begin position="71"/>
        <end position="91"/>
    </location>
</feature>
<gene>
    <name evidence="2" type="ORF">Tci_928161</name>
</gene>
<feature type="non-terminal residue" evidence="2">
    <location>
        <position position="91"/>
    </location>
</feature>
<accession>A0A699X7T9</accession>
<proteinExistence type="predicted"/>
<dbReference type="AlphaFoldDB" id="A0A699X7T9"/>
<evidence type="ECO:0008006" key="3">
    <source>
        <dbReference type="Google" id="ProtNLM"/>
    </source>
</evidence>
<evidence type="ECO:0000313" key="2">
    <source>
        <dbReference type="EMBL" id="GFD56192.1"/>
    </source>
</evidence>
<evidence type="ECO:0000256" key="1">
    <source>
        <dbReference type="SAM" id="MobiDB-lite"/>
    </source>
</evidence>